<dbReference type="EMBL" id="JAQIZZ010000007">
    <property type="protein sequence ID" value="KAJ5532430.1"/>
    <property type="molecule type" value="Genomic_DNA"/>
</dbReference>
<gene>
    <name evidence="1" type="ORF">N7494_008982</name>
</gene>
<evidence type="ECO:0000313" key="2">
    <source>
        <dbReference type="Proteomes" id="UP001220324"/>
    </source>
</evidence>
<dbReference type="AlphaFoldDB" id="A0AAD6GB72"/>
<protein>
    <submittedName>
        <fullName evidence="1">Uncharacterized protein</fullName>
    </submittedName>
</protein>
<name>A0AAD6GB72_9EURO</name>
<accession>A0AAD6GB72</accession>
<keyword evidence="2" id="KW-1185">Reference proteome</keyword>
<comment type="caution">
    <text evidence="1">The sequence shown here is derived from an EMBL/GenBank/DDBJ whole genome shotgun (WGS) entry which is preliminary data.</text>
</comment>
<reference evidence="1 2" key="1">
    <citation type="journal article" date="2023" name="IMA Fungus">
        <title>Comparative genomic study of the Penicillium genus elucidates a diverse pangenome and 15 lateral gene transfer events.</title>
        <authorList>
            <person name="Petersen C."/>
            <person name="Sorensen T."/>
            <person name="Nielsen M.R."/>
            <person name="Sondergaard T.E."/>
            <person name="Sorensen J.L."/>
            <person name="Fitzpatrick D.A."/>
            <person name="Frisvad J.C."/>
            <person name="Nielsen K.L."/>
        </authorList>
    </citation>
    <scope>NUCLEOTIDE SEQUENCE [LARGE SCALE GENOMIC DNA]</scope>
    <source>
        <strain evidence="1 2">IBT 35679</strain>
    </source>
</reference>
<evidence type="ECO:0000313" key="1">
    <source>
        <dbReference type="EMBL" id="KAJ5532430.1"/>
    </source>
</evidence>
<sequence>MDQPRCIQNLADELLSEILAILLEPAPHALNGESYTNGNYSNGETQHKPVGYGETSDLDRFRLVCKRFMRIGTPRKFARFNLRFSKDGFRRLGELLDMQRACYVKTVTYLVRPFYQGGGWTPIFQKLGIDNPPLAQVHSRRLHEQITLIETNQDLVQLRSGIAAFSALQEIKLLRLQDQDDERLLDFIRDRSIRNAEGTDPSTARFEWESACSRAVMTLGIALLGSQCTAIRFVGPQISPEATLQLLKAPSTTLAAMGSRLTSLDINFHSNADITTTMSDLSGVFNRFFAEAKNLVAIHIGFPPKTPLDLDLEAIFHDIRWKTLRTLSLQGWRLSADEIISLARRHRRQLRDFRLCAVYLRPMGRWRDVLTVLREEMERLDRVELYDIDYADHFDTVSMTSGIEVFDADLPAPAPSSLSVAAAASFPEQPWTSEPSSGSSLFSPLMHGRRVPLSRASLEKLRSLSNDDLEDNGYIVQRDQIPLWTAWVLSANQRRMHSNGHGNGHWNAYHI</sequence>
<proteinExistence type="predicted"/>
<dbReference type="Proteomes" id="UP001220324">
    <property type="component" value="Unassembled WGS sequence"/>
</dbReference>
<organism evidence="1 2">
    <name type="scientific">Penicillium frequentans</name>
    <dbReference type="NCBI Taxonomy" id="3151616"/>
    <lineage>
        <taxon>Eukaryota</taxon>
        <taxon>Fungi</taxon>
        <taxon>Dikarya</taxon>
        <taxon>Ascomycota</taxon>
        <taxon>Pezizomycotina</taxon>
        <taxon>Eurotiomycetes</taxon>
        <taxon>Eurotiomycetidae</taxon>
        <taxon>Eurotiales</taxon>
        <taxon>Aspergillaceae</taxon>
        <taxon>Penicillium</taxon>
    </lineage>
</organism>